<dbReference type="EMBL" id="JUIW01000001">
    <property type="protein sequence ID" value="RYJ45484.1"/>
    <property type="molecule type" value="Genomic_DNA"/>
</dbReference>
<organism evidence="2 3">
    <name type="scientific">Flavobacterium beibuense</name>
    <dbReference type="NCBI Taxonomy" id="657326"/>
    <lineage>
        <taxon>Bacteria</taxon>
        <taxon>Pseudomonadati</taxon>
        <taxon>Bacteroidota</taxon>
        <taxon>Flavobacteriia</taxon>
        <taxon>Flavobacteriales</taxon>
        <taxon>Flavobacteriaceae</taxon>
        <taxon>Flavobacterium</taxon>
    </lineage>
</organism>
<reference evidence="2 3" key="1">
    <citation type="submission" date="2014-12" db="EMBL/GenBank/DDBJ databases">
        <title>Genome sequence of Flavobacterium beibuense RSKm HC5.</title>
        <authorList>
            <person name="Kim J.F."/>
            <person name="Song J.Y."/>
            <person name="Kwak M.-J."/>
            <person name="Lee S.-W."/>
        </authorList>
    </citation>
    <scope>NUCLEOTIDE SEQUENCE [LARGE SCALE GENOMIC DNA]</scope>
    <source>
        <strain evidence="2 3">RSKm HC5</strain>
    </source>
</reference>
<dbReference type="AlphaFoldDB" id="A0A444WIC6"/>
<comment type="caution">
    <text evidence="2">The sequence shown here is derived from an EMBL/GenBank/DDBJ whole genome shotgun (WGS) entry which is preliminary data.</text>
</comment>
<dbReference type="Proteomes" id="UP000289775">
    <property type="component" value="Unassembled WGS sequence"/>
</dbReference>
<keyword evidence="3" id="KW-1185">Reference proteome</keyword>
<proteinExistence type="predicted"/>
<feature type="transmembrane region" description="Helical" evidence="1">
    <location>
        <begin position="16"/>
        <end position="37"/>
    </location>
</feature>
<accession>A0A444WIC6</accession>
<name>A0A444WIC6_9FLAO</name>
<evidence type="ECO:0000313" key="3">
    <source>
        <dbReference type="Proteomes" id="UP000289775"/>
    </source>
</evidence>
<evidence type="ECO:0000256" key="1">
    <source>
        <dbReference type="SAM" id="Phobius"/>
    </source>
</evidence>
<keyword evidence="1" id="KW-1133">Transmembrane helix</keyword>
<keyword evidence="1" id="KW-0472">Membrane</keyword>
<evidence type="ECO:0000313" key="2">
    <source>
        <dbReference type="EMBL" id="RYJ45484.1"/>
    </source>
</evidence>
<sequence>MILAFLGWNDAIPDHLIILTVFVIPMMVAAYFVYVTYRIDKFITSKEE</sequence>
<gene>
    <name evidence="2" type="ORF">NU09_0076</name>
</gene>
<keyword evidence="1" id="KW-0812">Transmembrane</keyword>
<protein>
    <submittedName>
        <fullName evidence="2">Uncharacterized protein</fullName>
    </submittedName>
</protein>